<accession>A0A1I1U0A8</accession>
<dbReference type="RefSeq" id="WP_090094138.1">
    <property type="nucleotide sequence ID" value="NZ_FOMN01000013.1"/>
</dbReference>
<dbReference type="AlphaFoldDB" id="A0A1I1U0A8"/>
<protein>
    <submittedName>
        <fullName evidence="3">Uncharacterized protein</fullName>
    </submittedName>
</protein>
<dbReference type="Proteomes" id="UP000199599">
    <property type="component" value="Unassembled WGS sequence"/>
</dbReference>
<evidence type="ECO:0000256" key="1">
    <source>
        <dbReference type="SAM" id="Coils"/>
    </source>
</evidence>
<keyword evidence="2" id="KW-0812">Transmembrane</keyword>
<evidence type="ECO:0000313" key="4">
    <source>
        <dbReference type="Proteomes" id="UP000199599"/>
    </source>
</evidence>
<feature type="transmembrane region" description="Helical" evidence="2">
    <location>
        <begin position="6"/>
        <end position="21"/>
    </location>
</feature>
<keyword evidence="2" id="KW-0472">Membrane</keyword>
<keyword evidence="1" id="KW-0175">Coiled coil</keyword>
<dbReference type="STRING" id="1505723.SAMN04487792_1620"/>
<name>A0A1I1U0A8_9LACO</name>
<dbReference type="EMBL" id="FOMN01000013">
    <property type="protein sequence ID" value="SFD62133.1"/>
    <property type="molecule type" value="Genomic_DNA"/>
</dbReference>
<keyword evidence="2" id="KW-1133">Transmembrane helix</keyword>
<organism evidence="3 4">
    <name type="scientific">Lactobacillus bombicola</name>
    <dbReference type="NCBI Taxonomy" id="1505723"/>
    <lineage>
        <taxon>Bacteria</taxon>
        <taxon>Bacillati</taxon>
        <taxon>Bacillota</taxon>
        <taxon>Bacilli</taxon>
        <taxon>Lactobacillales</taxon>
        <taxon>Lactobacillaceae</taxon>
        <taxon>Lactobacillus</taxon>
    </lineage>
</organism>
<sequence length="124" mass="14771">MVQGIIALVMAYIVYFTWSNYRKLQNLKQNMDNDPNIILQEYDDQIAELKDKIATMDKFISKYRELPPSLTINRSIKKNSKQREKLSSKLESLQDKKDQFIKILEDYRAGKVDKQMLNQWLHDN</sequence>
<evidence type="ECO:0000256" key="2">
    <source>
        <dbReference type="SAM" id="Phobius"/>
    </source>
</evidence>
<reference evidence="4" key="1">
    <citation type="submission" date="2016-10" db="EMBL/GenBank/DDBJ databases">
        <authorList>
            <person name="Varghese N."/>
            <person name="Submissions S."/>
        </authorList>
    </citation>
    <scope>NUCLEOTIDE SEQUENCE [LARGE SCALE GENOMIC DNA]</scope>
    <source>
        <strain evidence="4">R-53102</strain>
    </source>
</reference>
<proteinExistence type="predicted"/>
<evidence type="ECO:0000313" key="3">
    <source>
        <dbReference type="EMBL" id="SFD62133.1"/>
    </source>
</evidence>
<gene>
    <name evidence="3" type="ORF">SAMN04487792_1620</name>
</gene>
<feature type="coiled-coil region" evidence="1">
    <location>
        <begin position="39"/>
        <end position="103"/>
    </location>
</feature>